<evidence type="ECO:0000313" key="5">
    <source>
        <dbReference type="Proteomes" id="UP000590511"/>
    </source>
</evidence>
<dbReference type="InterPro" id="IPR013762">
    <property type="entry name" value="Integrase-like_cat_sf"/>
</dbReference>
<accession>A0A7W7HED3</accession>
<dbReference type="Proteomes" id="UP000631312">
    <property type="component" value="Unassembled WGS sequence"/>
</dbReference>
<sequence length="298" mass="32020">MTVILTAAVLEQLDYTQEQLDRHTAPSADGCCAVCGEEDPCGLRRVALRVFGRYDCLPRRWPGAPTWCPASVETGTTRMTRSSAPPQAPAAHPRELRGPVPPAHRALDHLPLGELLAGGTTEPQAVKSYSLLRAILNTAVREDEILKQNPCDRYQTPERPVATVAQVLALAEQMPPRYVALITVAAFFGLRRCDIDSAAGTVRVPRKLAALKSGLAAGIRVVALPAVACKALTGHLGEFTGADPEALVFTGDKDMPLRTGNFRRAVKWSKVLADAGMPAGFHFHDLRHTGKAVPARAS</sequence>
<keyword evidence="6" id="KW-1185">Reference proteome</keyword>
<keyword evidence="1" id="KW-0233">DNA recombination</keyword>
<comment type="caution">
    <text evidence="4">The sequence shown here is derived from an EMBL/GenBank/DDBJ whole genome shotgun (WGS) entry which is preliminary data.</text>
</comment>
<gene>
    <name evidence="3" type="ORF">Alo02nite_93040</name>
    <name evidence="4" type="ORF">BJ964_003153</name>
</gene>
<protein>
    <submittedName>
        <fullName evidence="4">Integrase</fullName>
    </submittedName>
</protein>
<reference evidence="3 6" key="2">
    <citation type="submission" date="2021-01" db="EMBL/GenBank/DDBJ databases">
        <title>Whole genome shotgun sequence of Actinoplanes lobatus NBRC 12513.</title>
        <authorList>
            <person name="Komaki H."/>
            <person name="Tamura T."/>
        </authorList>
    </citation>
    <scope>NUCLEOTIDE SEQUENCE [LARGE SCALE GENOMIC DNA]</scope>
    <source>
        <strain evidence="3 6">NBRC 12513</strain>
    </source>
</reference>
<dbReference type="GO" id="GO:0015074">
    <property type="term" value="P:DNA integration"/>
    <property type="evidence" value="ECO:0007669"/>
    <property type="project" value="InterPro"/>
</dbReference>
<dbReference type="AlphaFoldDB" id="A0A7W7HED3"/>
<evidence type="ECO:0000313" key="4">
    <source>
        <dbReference type="EMBL" id="MBB4748992.1"/>
    </source>
</evidence>
<feature type="region of interest" description="Disordered" evidence="2">
    <location>
        <begin position="76"/>
        <end position="97"/>
    </location>
</feature>
<dbReference type="Proteomes" id="UP000590511">
    <property type="component" value="Unassembled WGS sequence"/>
</dbReference>
<dbReference type="RefSeq" id="WP_188121385.1">
    <property type="nucleotide sequence ID" value="NZ_BOMP01000207.1"/>
</dbReference>
<organism evidence="4 5">
    <name type="scientific">Actinoplanes lobatus</name>
    <dbReference type="NCBI Taxonomy" id="113568"/>
    <lineage>
        <taxon>Bacteria</taxon>
        <taxon>Bacillati</taxon>
        <taxon>Actinomycetota</taxon>
        <taxon>Actinomycetes</taxon>
        <taxon>Micromonosporales</taxon>
        <taxon>Micromonosporaceae</taxon>
        <taxon>Actinoplanes</taxon>
    </lineage>
</organism>
<dbReference type="GO" id="GO:0003677">
    <property type="term" value="F:DNA binding"/>
    <property type="evidence" value="ECO:0007669"/>
    <property type="project" value="InterPro"/>
</dbReference>
<evidence type="ECO:0000313" key="6">
    <source>
        <dbReference type="Proteomes" id="UP000631312"/>
    </source>
</evidence>
<name>A0A7W7HED3_9ACTN</name>
<dbReference type="Gene3D" id="1.10.443.10">
    <property type="entry name" value="Intergrase catalytic core"/>
    <property type="match status" value="1"/>
</dbReference>
<dbReference type="SUPFAM" id="SSF56349">
    <property type="entry name" value="DNA breaking-rejoining enzymes"/>
    <property type="match status" value="1"/>
</dbReference>
<dbReference type="EMBL" id="JACHNC010000001">
    <property type="protein sequence ID" value="MBB4748992.1"/>
    <property type="molecule type" value="Genomic_DNA"/>
</dbReference>
<evidence type="ECO:0000256" key="1">
    <source>
        <dbReference type="ARBA" id="ARBA00023172"/>
    </source>
</evidence>
<dbReference type="EMBL" id="BOMP01000207">
    <property type="protein sequence ID" value="GIE46406.1"/>
    <property type="molecule type" value="Genomic_DNA"/>
</dbReference>
<dbReference type="InterPro" id="IPR011010">
    <property type="entry name" value="DNA_brk_join_enz"/>
</dbReference>
<reference evidence="4 5" key="1">
    <citation type="submission" date="2020-08" db="EMBL/GenBank/DDBJ databases">
        <title>Sequencing the genomes of 1000 actinobacteria strains.</title>
        <authorList>
            <person name="Klenk H.-P."/>
        </authorList>
    </citation>
    <scope>NUCLEOTIDE SEQUENCE [LARGE SCALE GENOMIC DNA]</scope>
    <source>
        <strain evidence="4 5">DSM 43150</strain>
    </source>
</reference>
<dbReference type="GO" id="GO:0006310">
    <property type="term" value="P:DNA recombination"/>
    <property type="evidence" value="ECO:0007669"/>
    <property type="project" value="UniProtKB-KW"/>
</dbReference>
<evidence type="ECO:0000256" key="2">
    <source>
        <dbReference type="SAM" id="MobiDB-lite"/>
    </source>
</evidence>
<proteinExistence type="predicted"/>
<evidence type="ECO:0000313" key="3">
    <source>
        <dbReference type="EMBL" id="GIE46406.1"/>
    </source>
</evidence>